<evidence type="ECO:0000313" key="2">
    <source>
        <dbReference type="Proteomes" id="UP001359559"/>
    </source>
</evidence>
<name>A0AAN9I401_CLITE</name>
<proteinExistence type="predicted"/>
<comment type="caution">
    <text evidence="1">The sequence shown here is derived from an EMBL/GenBank/DDBJ whole genome shotgun (WGS) entry which is preliminary data.</text>
</comment>
<organism evidence="1 2">
    <name type="scientific">Clitoria ternatea</name>
    <name type="common">Butterfly pea</name>
    <dbReference type="NCBI Taxonomy" id="43366"/>
    <lineage>
        <taxon>Eukaryota</taxon>
        <taxon>Viridiplantae</taxon>
        <taxon>Streptophyta</taxon>
        <taxon>Embryophyta</taxon>
        <taxon>Tracheophyta</taxon>
        <taxon>Spermatophyta</taxon>
        <taxon>Magnoliopsida</taxon>
        <taxon>eudicotyledons</taxon>
        <taxon>Gunneridae</taxon>
        <taxon>Pentapetalae</taxon>
        <taxon>rosids</taxon>
        <taxon>fabids</taxon>
        <taxon>Fabales</taxon>
        <taxon>Fabaceae</taxon>
        <taxon>Papilionoideae</taxon>
        <taxon>50 kb inversion clade</taxon>
        <taxon>NPAAA clade</taxon>
        <taxon>indigoferoid/millettioid clade</taxon>
        <taxon>Phaseoleae</taxon>
        <taxon>Clitoria</taxon>
    </lineage>
</organism>
<gene>
    <name evidence="1" type="ORF">RJT34_30376</name>
</gene>
<protein>
    <submittedName>
        <fullName evidence="1">Uncharacterized protein</fullName>
    </submittedName>
</protein>
<keyword evidence="2" id="KW-1185">Reference proteome</keyword>
<dbReference type="Proteomes" id="UP001359559">
    <property type="component" value="Unassembled WGS sequence"/>
</dbReference>
<dbReference type="PANTHER" id="PTHR34190:SF10">
    <property type="entry name" value="TERNARY COMPLEX FACTOR MIP1 LEUCINE-ZIPPER DOMAIN-CONTAINING PROTEIN"/>
    <property type="match status" value="1"/>
</dbReference>
<accession>A0AAN9I401</accession>
<reference evidence="1 2" key="1">
    <citation type="submission" date="2024-01" db="EMBL/GenBank/DDBJ databases">
        <title>The genomes of 5 underutilized Papilionoideae crops provide insights into root nodulation and disease resistance.</title>
        <authorList>
            <person name="Yuan L."/>
        </authorList>
    </citation>
    <scope>NUCLEOTIDE SEQUENCE [LARGE SCALE GENOMIC DNA]</scope>
    <source>
        <strain evidence="1">LY-2023</strain>
        <tissue evidence="1">Leaf</tissue>
    </source>
</reference>
<dbReference type="EMBL" id="JAYKXN010000008">
    <property type="protein sequence ID" value="KAK7262795.1"/>
    <property type="molecule type" value="Genomic_DNA"/>
</dbReference>
<dbReference type="PANTHER" id="PTHR34190">
    <property type="entry name" value="EXPRESSED PROTEIN"/>
    <property type="match status" value="1"/>
</dbReference>
<dbReference type="AlphaFoldDB" id="A0AAN9I401"/>
<sequence length="177" mass="20516">MRNRDEIEETSPPLSILQRLDRLERLMLFLEERHRYSAAHSGGVVEKCWKPEEEECKSFFSALEEVHRKGTLLERVALLENRLIQLSLDTDLGNTSRSSSFTYVVAEKLGHVSESLEDMNMITTLQENQDSFTTQDNIVVGACSLNSPSCKVHRTQRKAITRIRYNRKWLMWLKLGC</sequence>
<evidence type="ECO:0000313" key="1">
    <source>
        <dbReference type="EMBL" id="KAK7262795.1"/>
    </source>
</evidence>